<name>A0A538TME4_UNCEI</name>
<feature type="domain" description="Type 4 fimbrial biogenesis protein PilX N-terminal" evidence="1">
    <location>
        <begin position="14"/>
        <end position="64"/>
    </location>
</feature>
<dbReference type="InterPro" id="IPR025746">
    <property type="entry name" value="PilX_N_dom"/>
</dbReference>
<dbReference type="Proteomes" id="UP000317691">
    <property type="component" value="Unassembled WGS sequence"/>
</dbReference>
<dbReference type="AlphaFoldDB" id="A0A538TME4"/>
<organism evidence="2 3">
    <name type="scientific">Eiseniibacteriota bacterium</name>
    <dbReference type="NCBI Taxonomy" id="2212470"/>
    <lineage>
        <taxon>Bacteria</taxon>
        <taxon>Candidatus Eiseniibacteriota</taxon>
    </lineage>
</organism>
<dbReference type="EMBL" id="VBOZ01000017">
    <property type="protein sequence ID" value="TMQ64765.1"/>
    <property type="molecule type" value="Genomic_DNA"/>
</dbReference>
<dbReference type="Pfam" id="PF14341">
    <property type="entry name" value="PilX_N"/>
    <property type="match status" value="1"/>
</dbReference>
<dbReference type="InterPro" id="IPR032601">
    <property type="entry name" value="DUF4900"/>
</dbReference>
<sequence length="545" mass="57170">MLSRPILSARDGERGFALISALLVVLLASILGATFMSAVTGERAMSSNVHIARGALLSADAGVRVTQQTMANMAKAKLDSLVGAWSGVGPIISNPQGLFPTGVITTTGTNPSFTAQAKIAFTDSSLQPTAQSYDYTYTTNATGGFGSTGSRSVQTTGVLRVSCSRGSFADFLVFTNVHLSPGGNQVWFTSNTRFDGRVHTNTEYRFAYAPQFQDLVTSVNNDAWYNNAGSPVELNADNNGSVDVPGFFGGFDRGEPAITLPANSYSQQNAALGRNPSDTTPPSNSDINNALGLGWGGSPPPTGVYVLHSGSSLNGGIYVQGNLDRMTTSLDAYGRQVYTMKQGGTTTSITVDKSTNSTRVSVGASSTDYTGVPLGVAYVKGTVSDLRGPDRVGGSPPPAIARDTQLLLAATGDIVIQRDLTYEGYPNSQNVFGIYSSGGSVRVGGTAPDNMNLDAFVMATGAAGSFTVDGYGSGSSRGTFNLRGGMVESYYGAFGTFNSTTGQQATGYGRTFMYDRRGIIPPYYPVTNRFTANAPSARTLAWREL</sequence>
<accession>A0A538TME4</accession>
<gene>
    <name evidence="2" type="ORF">E6K79_06935</name>
</gene>
<evidence type="ECO:0000259" key="1">
    <source>
        <dbReference type="Pfam" id="PF14341"/>
    </source>
</evidence>
<evidence type="ECO:0000313" key="3">
    <source>
        <dbReference type="Proteomes" id="UP000317691"/>
    </source>
</evidence>
<dbReference type="Pfam" id="PF16241">
    <property type="entry name" value="DUF4900"/>
    <property type="match status" value="1"/>
</dbReference>
<comment type="caution">
    <text evidence="2">The sequence shown here is derived from an EMBL/GenBank/DDBJ whole genome shotgun (WGS) entry which is preliminary data.</text>
</comment>
<reference evidence="2 3" key="1">
    <citation type="journal article" date="2019" name="Nat. Microbiol.">
        <title>Mediterranean grassland soil C-N compound turnover is dependent on rainfall and depth, and is mediated by genomically divergent microorganisms.</title>
        <authorList>
            <person name="Diamond S."/>
            <person name="Andeer P.F."/>
            <person name="Li Z."/>
            <person name="Crits-Christoph A."/>
            <person name="Burstein D."/>
            <person name="Anantharaman K."/>
            <person name="Lane K.R."/>
            <person name="Thomas B.C."/>
            <person name="Pan C."/>
            <person name="Northen T.R."/>
            <person name="Banfield J.F."/>
        </authorList>
    </citation>
    <scope>NUCLEOTIDE SEQUENCE [LARGE SCALE GENOMIC DNA]</scope>
    <source>
        <strain evidence="2">WS_9</strain>
    </source>
</reference>
<evidence type="ECO:0000313" key="2">
    <source>
        <dbReference type="EMBL" id="TMQ64765.1"/>
    </source>
</evidence>
<proteinExistence type="predicted"/>
<protein>
    <submittedName>
        <fullName evidence="2">DUF4900 domain-containing protein</fullName>
    </submittedName>
</protein>